<evidence type="ECO:0000313" key="3">
    <source>
        <dbReference type="Proteomes" id="UP000585614"/>
    </source>
</evidence>
<reference evidence="2 3" key="1">
    <citation type="journal article" date="2020" name="Nature">
        <title>Six reference-quality genomes reveal evolution of bat adaptations.</title>
        <authorList>
            <person name="Jebb D."/>
            <person name="Huang Z."/>
            <person name="Pippel M."/>
            <person name="Hughes G.M."/>
            <person name="Lavrichenko K."/>
            <person name="Devanna P."/>
            <person name="Winkler S."/>
            <person name="Jermiin L.S."/>
            <person name="Skirmuntt E.C."/>
            <person name="Katzourakis A."/>
            <person name="Burkitt-Gray L."/>
            <person name="Ray D.A."/>
            <person name="Sullivan K.A.M."/>
            <person name="Roscito J.G."/>
            <person name="Kirilenko B.M."/>
            <person name="Davalos L.M."/>
            <person name="Corthals A.P."/>
            <person name="Power M.L."/>
            <person name="Jones G."/>
            <person name="Ransome R.D."/>
            <person name="Dechmann D.K.N."/>
            <person name="Locatelli A.G."/>
            <person name="Puechmaille S.J."/>
            <person name="Fedrigo O."/>
            <person name="Jarvis E.D."/>
            <person name="Hiller M."/>
            <person name="Vernes S.C."/>
            <person name="Myers E.W."/>
            <person name="Teeling E.C."/>
        </authorList>
    </citation>
    <scope>NUCLEOTIDE SEQUENCE [LARGE SCALE GENOMIC DNA]</scope>
    <source>
        <strain evidence="2">MRhiFer1</strain>
        <tissue evidence="2">Lung</tissue>
    </source>
</reference>
<feature type="region of interest" description="Disordered" evidence="1">
    <location>
        <begin position="30"/>
        <end position="86"/>
    </location>
</feature>
<dbReference type="EMBL" id="JACAGC010000011">
    <property type="protein sequence ID" value="KAF6333460.1"/>
    <property type="molecule type" value="Genomic_DNA"/>
</dbReference>
<name>A0A7J7W8B7_RHIFE</name>
<feature type="compositionally biased region" description="Low complexity" evidence="1">
    <location>
        <begin position="50"/>
        <end position="62"/>
    </location>
</feature>
<organism evidence="2 3">
    <name type="scientific">Rhinolophus ferrumequinum</name>
    <name type="common">Greater horseshoe bat</name>
    <dbReference type="NCBI Taxonomy" id="59479"/>
    <lineage>
        <taxon>Eukaryota</taxon>
        <taxon>Metazoa</taxon>
        <taxon>Chordata</taxon>
        <taxon>Craniata</taxon>
        <taxon>Vertebrata</taxon>
        <taxon>Euteleostomi</taxon>
        <taxon>Mammalia</taxon>
        <taxon>Eutheria</taxon>
        <taxon>Laurasiatheria</taxon>
        <taxon>Chiroptera</taxon>
        <taxon>Yinpterochiroptera</taxon>
        <taxon>Rhinolophoidea</taxon>
        <taxon>Rhinolophidae</taxon>
        <taxon>Rhinolophinae</taxon>
        <taxon>Rhinolophus</taxon>
    </lineage>
</organism>
<protein>
    <submittedName>
        <fullName evidence="2">Uncharacterized protein</fullName>
    </submittedName>
</protein>
<accession>A0A7J7W8B7</accession>
<gene>
    <name evidence="2" type="ORF">mRhiFer1_008207</name>
</gene>
<comment type="caution">
    <text evidence="2">The sequence shown here is derived from an EMBL/GenBank/DDBJ whole genome shotgun (WGS) entry which is preliminary data.</text>
</comment>
<proteinExistence type="predicted"/>
<evidence type="ECO:0000256" key="1">
    <source>
        <dbReference type="SAM" id="MobiDB-lite"/>
    </source>
</evidence>
<sequence>MSNCPAPLNLFLLQEVPRSIPTLQPLSCPPGCRPRAKGEAEVRTRPRAPAPCTAASPAAGGSWRPVGRRSRDAPAPGALPPSSPLLLSASTQSPICVPGCPRAPLLCTRRSWGGGEAVPEMC</sequence>
<evidence type="ECO:0000313" key="2">
    <source>
        <dbReference type="EMBL" id="KAF6333460.1"/>
    </source>
</evidence>
<dbReference type="AlphaFoldDB" id="A0A7J7W8B7"/>
<dbReference type="Proteomes" id="UP000585614">
    <property type="component" value="Unassembled WGS sequence"/>
</dbReference>